<dbReference type="PANTHER" id="PTHR10672:SF3">
    <property type="entry name" value="PROTEIN HU-LI TAI SHAO"/>
    <property type="match status" value="1"/>
</dbReference>
<evidence type="ECO:0000313" key="2">
    <source>
        <dbReference type="EMBL" id="JAA70712.1"/>
    </source>
</evidence>
<accession>A0A0K8RHT3</accession>
<name>A0A0K8RHT3_IXORI</name>
<evidence type="ECO:0000256" key="1">
    <source>
        <dbReference type="SAM" id="MobiDB-lite"/>
    </source>
</evidence>
<proteinExistence type="evidence at transcript level"/>
<reference evidence="2" key="1">
    <citation type="submission" date="2012-12" db="EMBL/GenBank/DDBJ databases">
        <title>Identification and characterization of a phenylalanine ammonia-lyase gene family in Isatis indigotica Fort.</title>
        <authorList>
            <person name="Liu Q."/>
            <person name="Chen J."/>
            <person name="Zhou X."/>
            <person name="Di P."/>
            <person name="Xiao Y."/>
            <person name="Xuan H."/>
            <person name="Zhang L."/>
            <person name="Chen W."/>
        </authorList>
    </citation>
    <scope>NUCLEOTIDE SEQUENCE</scope>
    <source>
        <tissue evidence="2">Salivary gland</tissue>
    </source>
</reference>
<feature type="compositionally biased region" description="Basic residues" evidence="1">
    <location>
        <begin position="16"/>
        <end position="27"/>
    </location>
</feature>
<dbReference type="PANTHER" id="PTHR10672">
    <property type="entry name" value="ADDUCIN"/>
    <property type="match status" value="1"/>
</dbReference>
<dbReference type="GO" id="GO:0014069">
    <property type="term" value="C:postsynaptic density"/>
    <property type="evidence" value="ECO:0007669"/>
    <property type="project" value="TreeGrafter"/>
</dbReference>
<sequence>MPACARTSLCQEATRTRRRQSPRRRPSAGRPCDLLFEAHMRTLDNSGHRTGYVYRQPLLRNELPRLKTNVEVPPAASSIAQFLEEDKWLSPLKKTRLGIGTTKNYKDKGRRWVNSPNTYQRVEVLETGIQDPKKITKW</sequence>
<protein>
    <submittedName>
        <fullName evidence="2">Putative hu li tai shao</fullName>
    </submittedName>
</protein>
<dbReference type="GO" id="GO:0051015">
    <property type="term" value="F:actin filament binding"/>
    <property type="evidence" value="ECO:0007669"/>
    <property type="project" value="TreeGrafter"/>
</dbReference>
<dbReference type="EMBL" id="GADI01003096">
    <property type="protein sequence ID" value="JAA70712.1"/>
    <property type="molecule type" value="mRNA"/>
</dbReference>
<dbReference type="InterPro" id="IPR051017">
    <property type="entry name" value="Aldolase-II_Adducin_sf"/>
</dbReference>
<dbReference type="AlphaFoldDB" id="A0A0K8RHT3"/>
<feature type="region of interest" description="Disordered" evidence="1">
    <location>
        <begin position="1"/>
        <end position="30"/>
    </location>
</feature>
<dbReference type="GO" id="GO:0005856">
    <property type="term" value="C:cytoskeleton"/>
    <property type="evidence" value="ECO:0007669"/>
    <property type="project" value="TreeGrafter"/>
</dbReference>
<dbReference type="GO" id="GO:0005886">
    <property type="term" value="C:plasma membrane"/>
    <property type="evidence" value="ECO:0007669"/>
    <property type="project" value="TreeGrafter"/>
</dbReference>
<organism evidence="2">
    <name type="scientific">Ixodes ricinus</name>
    <name type="common">Common tick</name>
    <name type="synonym">Acarus ricinus</name>
    <dbReference type="NCBI Taxonomy" id="34613"/>
    <lineage>
        <taxon>Eukaryota</taxon>
        <taxon>Metazoa</taxon>
        <taxon>Ecdysozoa</taxon>
        <taxon>Arthropoda</taxon>
        <taxon>Chelicerata</taxon>
        <taxon>Arachnida</taxon>
        <taxon>Acari</taxon>
        <taxon>Parasitiformes</taxon>
        <taxon>Ixodida</taxon>
        <taxon>Ixodoidea</taxon>
        <taxon>Ixodidae</taxon>
        <taxon>Ixodinae</taxon>
        <taxon>Ixodes</taxon>
    </lineage>
</organism>